<sequence>MTFGEIIWDMQWKMWRNNARPHIENTQIQEITTWSWQLLPILILPQSFCPDHRPPPVLKPKGIHRKEKGGRNTTKCVMCLEEVVMIRNKDVIQAPCCGHCSWFHRLCVQIAVPDRCCKTTEIPPWLKIAVPDQCCKITEIPSWLKIAVPDQCCKITEIPSWLKIAVPDFCKTTKIPSWLKIAVSD</sequence>
<protein>
    <submittedName>
        <fullName evidence="1">Uncharacterized protein</fullName>
    </submittedName>
</protein>
<name>A0A7R9JNY7_TIMGE</name>
<dbReference type="AlphaFoldDB" id="A0A7R9JNY7"/>
<proteinExistence type="predicted"/>
<reference evidence="1" key="1">
    <citation type="submission" date="2020-11" db="EMBL/GenBank/DDBJ databases">
        <authorList>
            <person name="Tran Van P."/>
        </authorList>
    </citation>
    <scope>NUCLEOTIDE SEQUENCE</scope>
</reference>
<organism evidence="1">
    <name type="scientific">Timema genevievae</name>
    <name type="common">Walking stick</name>
    <dbReference type="NCBI Taxonomy" id="629358"/>
    <lineage>
        <taxon>Eukaryota</taxon>
        <taxon>Metazoa</taxon>
        <taxon>Ecdysozoa</taxon>
        <taxon>Arthropoda</taxon>
        <taxon>Hexapoda</taxon>
        <taxon>Insecta</taxon>
        <taxon>Pterygota</taxon>
        <taxon>Neoptera</taxon>
        <taxon>Polyneoptera</taxon>
        <taxon>Phasmatodea</taxon>
        <taxon>Timematodea</taxon>
        <taxon>Timematoidea</taxon>
        <taxon>Timematidae</taxon>
        <taxon>Timema</taxon>
    </lineage>
</organism>
<gene>
    <name evidence="1" type="ORF">TGEB3V08_LOCUS772</name>
</gene>
<evidence type="ECO:0000313" key="1">
    <source>
        <dbReference type="EMBL" id="CAD7586410.1"/>
    </source>
</evidence>
<dbReference type="EMBL" id="OE839254">
    <property type="protein sequence ID" value="CAD7586410.1"/>
    <property type="molecule type" value="Genomic_DNA"/>
</dbReference>
<accession>A0A7R9JNY7</accession>